<reference evidence="1 2" key="1">
    <citation type="submission" date="2024-02" db="EMBL/GenBank/DDBJ databases">
        <title>De novo assembly and annotation of 12 fungi associated with fruit tree decline syndrome in Ontario, Canada.</title>
        <authorList>
            <person name="Sulman M."/>
            <person name="Ellouze W."/>
            <person name="Ilyukhin E."/>
        </authorList>
    </citation>
    <scope>NUCLEOTIDE SEQUENCE [LARGE SCALE GENOMIC DNA]</scope>
    <source>
        <strain evidence="1 2">M42-189</strain>
    </source>
</reference>
<proteinExistence type="predicted"/>
<name>A0ABR3S1L1_9PLEO</name>
<gene>
    <name evidence="1" type="ORF">SLS60_002234</name>
</gene>
<dbReference type="EMBL" id="JAKJXO020000002">
    <property type="protein sequence ID" value="KAL1610565.1"/>
    <property type="molecule type" value="Genomic_DNA"/>
</dbReference>
<dbReference type="Proteomes" id="UP001521785">
    <property type="component" value="Unassembled WGS sequence"/>
</dbReference>
<keyword evidence="2" id="KW-1185">Reference proteome</keyword>
<accession>A0ABR3S1L1</accession>
<comment type="caution">
    <text evidence="1">The sequence shown here is derived from an EMBL/GenBank/DDBJ whole genome shotgun (WGS) entry which is preliminary data.</text>
</comment>
<organism evidence="1 2">
    <name type="scientific">Paraconiothyrium brasiliense</name>
    <dbReference type="NCBI Taxonomy" id="300254"/>
    <lineage>
        <taxon>Eukaryota</taxon>
        <taxon>Fungi</taxon>
        <taxon>Dikarya</taxon>
        <taxon>Ascomycota</taxon>
        <taxon>Pezizomycotina</taxon>
        <taxon>Dothideomycetes</taxon>
        <taxon>Pleosporomycetidae</taxon>
        <taxon>Pleosporales</taxon>
        <taxon>Massarineae</taxon>
        <taxon>Didymosphaeriaceae</taxon>
        <taxon>Paraconiothyrium</taxon>
    </lineage>
</organism>
<protein>
    <recommendedName>
        <fullName evidence="3">F-box domain-containing protein</fullName>
    </recommendedName>
</protein>
<sequence>MLQVTLEPDAKLCRLLLLPPELREMIWNEFRNSTRALCLERKVMNCPEAMATIFNMYRDVALHHVLALDNTMWSSAACKPLKTFLGAQDELQTACIPVVGSADVQAVLNSIIRIKVPGMKDKKHLSIIINRYSDLDIVKSLIDRPGREVKDITLFGNQLQGATLEAWADTLTHQGLTSPCNVSRFWLHLCKLNSLSRHLNKDVIESLGVFNCAYDASSAVAMNAFISDILDQKKAKKNTKLKEFIHTNFINNTGAEEAYGITDANLCKLAETVTGVVALAVRKDTRSDLDLTQVIHRWSETLRVVAWNMKGNPLGFNTIRQLAISTPKLEALGIASNEAIKGGGGLLHLQTLLFFFPELPMNHGFLYTLLEALTDVVTILKTYDVAINV</sequence>
<evidence type="ECO:0008006" key="3">
    <source>
        <dbReference type="Google" id="ProtNLM"/>
    </source>
</evidence>
<evidence type="ECO:0000313" key="2">
    <source>
        <dbReference type="Proteomes" id="UP001521785"/>
    </source>
</evidence>
<evidence type="ECO:0000313" key="1">
    <source>
        <dbReference type="EMBL" id="KAL1610565.1"/>
    </source>
</evidence>